<keyword evidence="2" id="KW-1185">Reference proteome</keyword>
<sequence length="118" mass="13821">MPWIFVAVVRFGRPNCNWTRNPAEADRLLPGSTVTVGLFRLMNPAKCGLFPSCLCVLRGRFCRAKFVVRPSESRSFPDRPEKMETRGIFDPPILFSLQLMWDKFYPTISRYRKCTDRW</sequence>
<reference evidence="1" key="1">
    <citation type="submission" date="2020-01" db="EMBL/GenBank/DDBJ databases">
        <authorList>
            <person name="Mishra B."/>
        </authorList>
    </citation>
    <scope>NUCLEOTIDE SEQUENCE [LARGE SCALE GENOMIC DNA]</scope>
</reference>
<dbReference type="AlphaFoldDB" id="A0A6D2HQ51"/>
<accession>A0A6D2HQ51</accession>
<comment type="caution">
    <text evidence="1">The sequence shown here is derived from an EMBL/GenBank/DDBJ whole genome shotgun (WGS) entry which is preliminary data.</text>
</comment>
<proteinExistence type="predicted"/>
<evidence type="ECO:0000313" key="1">
    <source>
        <dbReference type="EMBL" id="CAA7018790.1"/>
    </source>
</evidence>
<organism evidence="1 2">
    <name type="scientific">Microthlaspi erraticum</name>
    <dbReference type="NCBI Taxonomy" id="1685480"/>
    <lineage>
        <taxon>Eukaryota</taxon>
        <taxon>Viridiplantae</taxon>
        <taxon>Streptophyta</taxon>
        <taxon>Embryophyta</taxon>
        <taxon>Tracheophyta</taxon>
        <taxon>Spermatophyta</taxon>
        <taxon>Magnoliopsida</taxon>
        <taxon>eudicotyledons</taxon>
        <taxon>Gunneridae</taxon>
        <taxon>Pentapetalae</taxon>
        <taxon>rosids</taxon>
        <taxon>malvids</taxon>
        <taxon>Brassicales</taxon>
        <taxon>Brassicaceae</taxon>
        <taxon>Coluteocarpeae</taxon>
        <taxon>Microthlaspi</taxon>
    </lineage>
</organism>
<gene>
    <name evidence="1" type="ORF">MERR_LOCUS6025</name>
</gene>
<evidence type="ECO:0000313" key="2">
    <source>
        <dbReference type="Proteomes" id="UP000467841"/>
    </source>
</evidence>
<dbReference type="Proteomes" id="UP000467841">
    <property type="component" value="Unassembled WGS sequence"/>
</dbReference>
<dbReference type="EMBL" id="CACVBM020000421">
    <property type="protein sequence ID" value="CAA7018790.1"/>
    <property type="molecule type" value="Genomic_DNA"/>
</dbReference>
<name>A0A6D2HQ51_9BRAS</name>
<protein>
    <submittedName>
        <fullName evidence="1">Uncharacterized protein</fullName>
    </submittedName>
</protein>